<comment type="function">
    <text evidence="8">Toxic component of a toxin-antitoxin (TA) system. An RNase.</text>
</comment>
<keyword evidence="10" id="KW-0255">Endonuclease</keyword>
<keyword evidence="6 8" id="KW-0460">Magnesium</keyword>
<evidence type="ECO:0000259" key="9">
    <source>
        <dbReference type="Pfam" id="PF01850"/>
    </source>
</evidence>
<dbReference type="Proteomes" id="UP001432180">
    <property type="component" value="Chromosome"/>
</dbReference>
<dbReference type="SUPFAM" id="SSF88723">
    <property type="entry name" value="PIN domain-like"/>
    <property type="match status" value="1"/>
</dbReference>
<keyword evidence="5 8" id="KW-0378">Hydrolase</keyword>
<dbReference type="CDD" id="cd09881">
    <property type="entry name" value="PIN_VapC4-5_FitB-like"/>
    <property type="match status" value="1"/>
</dbReference>
<comment type="similarity">
    <text evidence="7 8">Belongs to the PINc/VapC protein family.</text>
</comment>
<dbReference type="PANTHER" id="PTHR33653:SF1">
    <property type="entry name" value="RIBONUCLEASE VAPC2"/>
    <property type="match status" value="1"/>
</dbReference>
<gene>
    <name evidence="10" type="primary">vapC_4</name>
    <name evidence="8" type="synonym">vapC</name>
    <name evidence="10" type="ORF">Thiowin_03354</name>
</gene>
<dbReference type="Pfam" id="PF01850">
    <property type="entry name" value="PIN"/>
    <property type="match status" value="1"/>
</dbReference>
<organism evidence="10 11">
    <name type="scientific">Thiorhodovibrio winogradskyi</name>
    <dbReference type="NCBI Taxonomy" id="77007"/>
    <lineage>
        <taxon>Bacteria</taxon>
        <taxon>Pseudomonadati</taxon>
        <taxon>Pseudomonadota</taxon>
        <taxon>Gammaproteobacteria</taxon>
        <taxon>Chromatiales</taxon>
        <taxon>Chromatiaceae</taxon>
        <taxon>Thiorhodovibrio</taxon>
    </lineage>
</organism>
<keyword evidence="11" id="KW-1185">Reference proteome</keyword>
<evidence type="ECO:0000313" key="10">
    <source>
        <dbReference type="EMBL" id="WPL18288.1"/>
    </source>
</evidence>
<keyword evidence="4 8" id="KW-0479">Metal-binding</keyword>
<accession>A0ABZ0SC87</accession>
<dbReference type="InterPro" id="IPR022907">
    <property type="entry name" value="VapC_family"/>
</dbReference>
<dbReference type="GO" id="GO:0004519">
    <property type="term" value="F:endonuclease activity"/>
    <property type="evidence" value="ECO:0007669"/>
    <property type="project" value="UniProtKB-KW"/>
</dbReference>
<keyword evidence="3 8" id="KW-0540">Nuclease</keyword>
<evidence type="ECO:0000256" key="8">
    <source>
        <dbReference type="HAMAP-Rule" id="MF_00265"/>
    </source>
</evidence>
<keyword evidence="2 8" id="KW-1277">Toxin-antitoxin system</keyword>
<dbReference type="HAMAP" id="MF_00265">
    <property type="entry name" value="VapC_Nob1"/>
    <property type="match status" value="1"/>
</dbReference>
<comment type="cofactor">
    <cofactor evidence="1 8">
        <name>Mg(2+)</name>
        <dbReference type="ChEBI" id="CHEBI:18420"/>
    </cofactor>
</comment>
<dbReference type="EC" id="3.1.-.-" evidence="8"/>
<dbReference type="RefSeq" id="WP_328984058.1">
    <property type="nucleotide sequence ID" value="NZ_CP121472.1"/>
</dbReference>
<dbReference type="PANTHER" id="PTHR33653">
    <property type="entry name" value="RIBONUCLEASE VAPC2"/>
    <property type="match status" value="1"/>
</dbReference>
<dbReference type="Gene3D" id="3.40.50.1010">
    <property type="entry name" value="5'-nuclease"/>
    <property type="match status" value="1"/>
</dbReference>
<proteinExistence type="inferred from homology"/>
<keyword evidence="8" id="KW-0800">Toxin</keyword>
<reference evidence="10 11" key="1">
    <citation type="journal article" date="2023" name="Microorganisms">
        <title>Thiorhodovibrio frisius and Trv. litoralis spp. nov., Two Novel Members from a Clade of Fastidious Purple Sulfur Bacteria That Exhibit Unique Red-Shifted Light-Harvesting Capabilities.</title>
        <authorList>
            <person name="Methner A."/>
            <person name="Kuzyk S.B."/>
            <person name="Petersen J."/>
            <person name="Bauer S."/>
            <person name="Brinkmann H."/>
            <person name="Sichau K."/>
            <person name="Wanner G."/>
            <person name="Wolf J."/>
            <person name="Neumann-Schaal M."/>
            <person name="Henke P."/>
            <person name="Tank M."/>
            <person name="Sproer C."/>
            <person name="Bunk B."/>
            <person name="Overmann J."/>
        </authorList>
    </citation>
    <scope>NUCLEOTIDE SEQUENCE [LARGE SCALE GENOMIC DNA]</scope>
    <source>
        <strain evidence="10 11">DSM 6702</strain>
    </source>
</reference>
<evidence type="ECO:0000256" key="6">
    <source>
        <dbReference type="ARBA" id="ARBA00022842"/>
    </source>
</evidence>
<evidence type="ECO:0000256" key="4">
    <source>
        <dbReference type="ARBA" id="ARBA00022723"/>
    </source>
</evidence>
<feature type="binding site" evidence="8">
    <location>
        <position position="5"/>
    </location>
    <ligand>
        <name>Mg(2+)</name>
        <dbReference type="ChEBI" id="CHEBI:18420"/>
    </ligand>
</feature>
<feature type="binding site" evidence="8">
    <location>
        <position position="97"/>
    </location>
    <ligand>
        <name>Mg(2+)</name>
        <dbReference type="ChEBI" id="CHEBI:18420"/>
    </ligand>
</feature>
<feature type="domain" description="PIN" evidence="9">
    <location>
        <begin position="3"/>
        <end position="124"/>
    </location>
</feature>
<dbReference type="InterPro" id="IPR002716">
    <property type="entry name" value="PIN_dom"/>
</dbReference>
<protein>
    <recommendedName>
        <fullName evidence="8">Ribonuclease VapC</fullName>
        <shortName evidence="8">RNase VapC</shortName>
        <ecNumber evidence="8">3.1.-.-</ecNumber>
    </recommendedName>
    <alternativeName>
        <fullName evidence="8">Toxin VapC</fullName>
    </alternativeName>
</protein>
<name>A0ABZ0SC87_9GAMM</name>
<evidence type="ECO:0000256" key="7">
    <source>
        <dbReference type="ARBA" id="ARBA00038093"/>
    </source>
</evidence>
<sequence length="135" mass="15455">MWLPDTNVWIAYLNPRPSVVKQAMRVHPAAEIHLCDIVKAELVFGAYKSQRMEANLAVLEDLFQHFYSVPFDGGAAREFGRIRAELQRVGTPIGPYDLQIAAIALSHDFTLVTHNIDEFRRVRGLRYEDWEADTV</sequence>
<evidence type="ECO:0000256" key="5">
    <source>
        <dbReference type="ARBA" id="ARBA00022801"/>
    </source>
</evidence>
<dbReference type="GO" id="GO:0016787">
    <property type="term" value="F:hydrolase activity"/>
    <property type="evidence" value="ECO:0007669"/>
    <property type="project" value="UniProtKB-KW"/>
</dbReference>
<evidence type="ECO:0000256" key="3">
    <source>
        <dbReference type="ARBA" id="ARBA00022722"/>
    </source>
</evidence>
<evidence type="ECO:0000256" key="2">
    <source>
        <dbReference type="ARBA" id="ARBA00022649"/>
    </source>
</evidence>
<dbReference type="EMBL" id="CP121472">
    <property type="protein sequence ID" value="WPL18288.1"/>
    <property type="molecule type" value="Genomic_DNA"/>
</dbReference>
<dbReference type="InterPro" id="IPR029060">
    <property type="entry name" value="PIN-like_dom_sf"/>
</dbReference>
<evidence type="ECO:0000256" key="1">
    <source>
        <dbReference type="ARBA" id="ARBA00001946"/>
    </source>
</evidence>
<dbReference type="InterPro" id="IPR050556">
    <property type="entry name" value="Type_II_TA_system_RNase"/>
</dbReference>
<evidence type="ECO:0000313" key="11">
    <source>
        <dbReference type="Proteomes" id="UP001432180"/>
    </source>
</evidence>